<reference evidence="4 5" key="1">
    <citation type="submission" date="2020-08" db="EMBL/GenBank/DDBJ databases">
        <title>Genomic Encyclopedia of Type Strains, Phase III (KMG-III): the genomes of soil and plant-associated and newly described type strains.</title>
        <authorList>
            <person name="Whitman W."/>
        </authorList>
    </citation>
    <scope>NUCLEOTIDE SEQUENCE [LARGE SCALE GENOMIC DNA]</scope>
    <source>
        <strain evidence="4 5">CECT 8234</strain>
    </source>
</reference>
<comment type="caution">
    <text evidence="4">The sequence shown here is derived from an EMBL/GenBank/DDBJ whole genome shotgun (WGS) entry which is preliminary data.</text>
</comment>
<dbReference type="CDD" id="cd14498">
    <property type="entry name" value="DSP"/>
    <property type="match status" value="1"/>
</dbReference>
<dbReference type="InterPro" id="IPR029021">
    <property type="entry name" value="Prot-tyrosine_phosphatase-like"/>
</dbReference>
<name>A0A7W5GBM7_9BACL</name>
<dbReference type="PROSITE" id="PS50056">
    <property type="entry name" value="TYR_PHOSPHATASE_2"/>
    <property type="match status" value="1"/>
</dbReference>
<dbReference type="PANTHER" id="PTHR47216:SF4">
    <property type="entry name" value="OS01G0859400 PROTEIN"/>
    <property type="match status" value="1"/>
</dbReference>
<dbReference type="PROSITE" id="PS00383">
    <property type="entry name" value="TYR_PHOSPHATASE_1"/>
    <property type="match status" value="1"/>
</dbReference>
<keyword evidence="1" id="KW-0378">Hydrolase</keyword>
<dbReference type="Gene3D" id="3.90.190.10">
    <property type="entry name" value="Protein tyrosine phosphatase superfamily"/>
    <property type="match status" value="1"/>
</dbReference>
<keyword evidence="5" id="KW-1185">Reference proteome</keyword>
<dbReference type="InterPro" id="IPR016130">
    <property type="entry name" value="Tyr_Pase_AS"/>
</dbReference>
<gene>
    <name evidence="4" type="ORF">FHS16_003625</name>
</gene>
<keyword evidence="2" id="KW-0904">Protein phosphatase</keyword>
<evidence type="ECO:0000313" key="5">
    <source>
        <dbReference type="Proteomes" id="UP000518605"/>
    </source>
</evidence>
<dbReference type="GO" id="GO:0004721">
    <property type="term" value="F:phosphoprotein phosphatase activity"/>
    <property type="evidence" value="ECO:0007669"/>
    <property type="project" value="UniProtKB-KW"/>
</dbReference>
<dbReference type="Proteomes" id="UP000518605">
    <property type="component" value="Unassembled WGS sequence"/>
</dbReference>
<dbReference type="EC" id="1.8.1.9" evidence="4"/>
<dbReference type="InterPro" id="IPR020422">
    <property type="entry name" value="TYR_PHOSPHATASE_DUAL_dom"/>
</dbReference>
<dbReference type="InterPro" id="IPR000387">
    <property type="entry name" value="Tyr_Pase_dom"/>
</dbReference>
<dbReference type="SMART" id="SM00195">
    <property type="entry name" value="DSPc"/>
    <property type="match status" value="1"/>
</dbReference>
<dbReference type="AlphaFoldDB" id="A0A7W5GBM7"/>
<keyword evidence="4" id="KW-0560">Oxidoreductase</keyword>
<evidence type="ECO:0000256" key="1">
    <source>
        <dbReference type="ARBA" id="ARBA00022801"/>
    </source>
</evidence>
<dbReference type="RefSeq" id="WP_183565352.1">
    <property type="nucleotide sequence ID" value="NZ_CBCSLB010000007.1"/>
</dbReference>
<sequence length="144" mass="16148">MKKYQKLHDGIYMGGADDVEDMVKNEKCDVIIDLRDEVSAPSTENPNLEYIHIPLIDGEQTEDQDQSLKNAINTVIQASKEGKTVAFHCAAGRNRTGSVAIGTLISLGLFDTYEDAEKEAQRLRPEIIIKKPLKESLNRMFPKE</sequence>
<accession>A0A7W5GBM7</accession>
<dbReference type="EMBL" id="JACHXW010000010">
    <property type="protein sequence ID" value="MBB3153563.1"/>
    <property type="molecule type" value="Genomic_DNA"/>
</dbReference>
<protein>
    <submittedName>
        <fullName evidence="4">Thioredoxin reductase (NADPH)</fullName>
        <ecNumber evidence="4">1.8.1.9</ecNumber>
    </submittedName>
</protein>
<evidence type="ECO:0000256" key="2">
    <source>
        <dbReference type="ARBA" id="ARBA00022912"/>
    </source>
</evidence>
<evidence type="ECO:0000313" key="4">
    <source>
        <dbReference type="EMBL" id="MBB3153563.1"/>
    </source>
</evidence>
<dbReference type="GO" id="GO:0004791">
    <property type="term" value="F:thioredoxin-disulfide reductase (NADPH) activity"/>
    <property type="evidence" value="ECO:0007669"/>
    <property type="project" value="UniProtKB-EC"/>
</dbReference>
<dbReference type="SUPFAM" id="SSF52799">
    <property type="entry name" value="(Phosphotyrosine protein) phosphatases II"/>
    <property type="match status" value="1"/>
</dbReference>
<organism evidence="4 5">
    <name type="scientific">Paenibacillus endophyticus</name>
    <dbReference type="NCBI Taxonomy" id="1294268"/>
    <lineage>
        <taxon>Bacteria</taxon>
        <taxon>Bacillati</taxon>
        <taxon>Bacillota</taxon>
        <taxon>Bacilli</taxon>
        <taxon>Bacillales</taxon>
        <taxon>Paenibacillaceae</taxon>
        <taxon>Paenibacillus</taxon>
    </lineage>
</organism>
<feature type="domain" description="Tyrosine specific protein phosphatases" evidence="3">
    <location>
        <begin position="66"/>
        <end position="135"/>
    </location>
</feature>
<dbReference type="PANTHER" id="PTHR47216">
    <property type="match status" value="1"/>
</dbReference>
<dbReference type="Pfam" id="PF00782">
    <property type="entry name" value="DSPc"/>
    <property type="match status" value="1"/>
</dbReference>
<proteinExistence type="predicted"/>
<evidence type="ECO:0000259" key="3">
    <source>
        <dbReference type="PROSITE" id="PS50056"/>
    </source>
</evidence>
<dbReference type="InterPro" id="IPR000340">
    <property type="entry name" value="Dual-sp_phosphatase_cat-dom"/>
</dbReference>